<dbReference type="EMBL" id="JACRSR010000001">
    <property type="protein sequence ID" value="MBC8531033.1"/>
    <property type="molecule type" value="Genomic_DNA"/>
</dbReference>
<dbReference type="Pfam" id="PF08812">
    <property type="entry name" value="YtxC"/>
    <property type="match status" value="1"/>
</dbReference>
<dbReference type="AlphaFoldDB" id="A0A926HPB1"/>
<evidence type="ECO:0000313" key="2">
    <source>
        <dbReference type="Proteomes" id="UP000623172"/>
    </source>
</evidence>
<evidence type="ECO:0000313" key="1">
    <source>
        <dbReference type="EMBL" id="MBC8531033.1"/>
    </source>
</evidence>
<comment type="caution">
    <text evidence="1">The sequence shown here is derived from an EMBL/GenBank/DDBJ whole genome shotgun (WGS) entry which is preliminary data.</text>
</comment>
<dbReference type="InterPro" id="IPR014199">
    <property type="entry name" value="Spore_YtxC"/>
</dbReference>
<gene>
    <name evidence="1" type="ORF">H8696_04135</name>
</gene>
<reference evidence="1" key="1">
    <citation type="submission" date="2020-08" db="EMBL/GenBank/DDBJ databases">
        <title>Genome public.</title>
        <authorList>
            <person name="Liu C."/>
            <person name="Sun Q."/>
        </authorList>
    </citation>
    <scope>NUCLEOTIDE SEQUENCE</scope>
    <source>
        <strain evidence="1">NSJ-53</strain>
    </source>
</reference>
<protein>
    <submittedName>
        <fullName evidence="1">Sporulation protein YtxC</fullName>
    </submittedName>
</protein>
<organism evidence="1 2">
    <name type="scientific">Gehongia tenuis</name>
    <dbReference type="NCBI Taxonomy" id="2763655"/>
    <lineage>
        <taxon>Bacteria</taxon>
        <taxon>Bacillati</taxon>
        <taxon>Bacillota</taxon>
        <taxon>Clostridia</taxon>
        <taxon>Christensenellales</taxon>
        <taxon>Christensenellaceae</taxon>
        <taxon>Gehongia</taxon>
    </lineage>
</organism>
<accession>A0A926HPB1</accession>
<dbReference type="RefSeq" id="WP_249315098.1">
    <property type="nucleotide sequence ID" value="NZ_JACRSR010000001.1"/>
</dbReference>
<sequence>MEYRIGVREDTFDLQGILADRADDYKLNACFEMDDDGCLLHVPEEKRREVSVLLADVIMNGLPQNMVSKLIEKYCSSFNAYDRWRIEHMVLDSWQDMKENHGAGFARWSLRVTDEVEDYLLTSKEMMLDGFVRFRLKDWVRYWEQKVKRAAEELLIEREYMQFIRLLRIFVDTQEPKIDRVNITLDANGQYLLTDGQGEPIEDETLFEMEDELSRMQLGKADILLSSLITISPGKVHMDAHVARDAEVMETIRQVFQARLVIDQEP</sequence>
<proteinExistence type="predicted"/>
<dbReference type="Proteomes" id="UP000623172">
    <property type="component" value="Unassembled WGS sequence"/>
</dbReference>
<name>A0A926HPB1_9FIRM</name>
<keyword evidence="2" id="KW-1185">Reference proteome</keyword>